<evidence type="ECO:0000256" key="2">
    <source>
        <dbReference type="ARBA" id="ARBA00023125"/>
    </source>
</evidence>
<dbReference type="Proteomes" id="UP000320055">
    <property type="component" value="Unassembled WGS sequence"/>
</dbReference>
<organism evidence="5 6">
    <name type="scientific">Hyella patelloides LEGE 07179</name>
    <dbReference type="NCBI Taxonomy" id="945734"/>
    <lineage>
        <taxon>Bacteria</taxon>
        <taxon>Bacillati</taxon>
        <taxon>Cyanobacteriota</taxon>
        <taxon>Cyanophyceae</taxon>
        <taxon>Pleurocapsales</taxon>
        <taxon>Hyellaceae</taxon>
        <taxon>Hyella</taxon>
    </lineage>
</organism>
<dbReference type="InterPro" id="IPR019887">
    <property type="entry name" value="Tscrpt_reg_AsnC/Lrp_C"/>
</dbReference>
<dbReference type="SUPFAM" id="SSF54909">
    <property type="entry name" value="Dimeric alpha+beta barrel"/>
    <property type="match status" value="1"/>
</dbReference>
<keyword evidence="3" id="KW-0804">Transcription</keyword>
<dbReference type="Pfam" id="PF01037">
    <property type="entry name" value="AsnC_trans_reg"/>
    <property type="match status" value="1"/>
</dbReference>
<dbReference type="SMART" id="SM00344">
    <property type="entry name" value="HTH_ASNC"/>
    <property type="match status" value="1"/>
</dbReference>
<protein>
    <submittedName>
        <fullName evidence="5">AsnC family transcriptional regulator</fullName>
    </submittedName>
</protein>
<evidence type="ECO:0000313" key="5">
    <source>
        <dbReference type="EMBL" id="VEP11641.1"/>
    </source>
</evidence>
<evidence type="ECO:0000256" key="3">
    <source>
        <dbReference type="ARBA" id="ARBA00023163"/>
    </source>
</evidence>
<reference evidence="5 6" key="1">
    <citation type="submission" date="2019-01" db="EMBL/GenBank/DDBJ databases">
        <authorList>
            <person name="Brito A."/>
        </authorList>
    </citation>
    <scope>NUCLEOTIDE SEQUENCE [LARGE SCALE GENOMIC DNA]</scope>
    <source>
        <strain evidence="5">1</strain>
    </source>
</reference>
<evidence type="ECO:0000256" key="1">
    <source>
        <dbReference type="ARBA" id="ARBA00023015"/>
    </source>
</evidence>
<dbReference type="GO" id="GO:0005829">
    <property type="term" value="C:cytosol"/>
    <property type="evidence" value="ECO:0007669"/>
    <property type="project" value="TreeGrafter"/>
</dbReference>
<dbReference type="EMBL" id="CAACVJ010000014">
    <property type="protein sequence ID" value="VEP11641.1"/>
    <property type="molecule type" value="Genomic_DNA"/>
</dbReference>
<dbReference type="Gene3D" id="1.10.10.10">
    <property type="entry name" value="Winged helix-like DNA-binding domain superfamily/Winged helix DNA-binding domain"/>
    <property type="match status" value="1"/>
</dbReference>
<dbReference type="PANTHER" id="PTHR30154:SF53">
    <property type="entry name" value="HTH-TYPE TRANSCRIPTIONAL REGULATOR LRPC"/>
    <property type="match status" value="1"/>
</dbReference>
<proteinExistence type="predicted"/>
<keyword evidence="6" id="KW-1185">Reference proteome</keyword>
<feature type="domain" description="HTH asnC-type" evidence="4">
    <location>
        <begin position="1"/>
        <end position="40"/>
    </location>
</feature>
<dbReference type="GO" id="GO:0043565">
    <property type="term" value="F:sequence-specific DNA binding"/>
    <property type="evidence" value="ECO:0007669"/>
    <property type="project" value="InterPro"/>
</dbReference>
<dbReference type="PANTHER" id="PTHR30154">
    <property type="entry name" value="LEUCINE-RESPONSIVE REGULATORY PROTEIN"/>
    <property type="match status" value="1"/>
</dbReference>
<dbReference type="InterPro" id="IPR036388">
    <property type="entry name" value="WH-like_DNA-bd_sf"/>
</dbReference>
<keyword evidence="2" id="KW-0238">DNA-binding</keyword>
<dbReference type="InterPro" id="IPR019888">
    <property type="entry name" value="Tscrpt_reg_AsnC-like"/>
</dbReference>
<sequence length="124" mass="13618">MGRRVSLSPPAVAERVRKMEEIGIITGYRVEINAEKIGLPITALIALNTTPQQYPQVITLMNNLAEIQFCHHVTGNSSFIIGANVSSIAHLEKLIEQLSQHGQTTTSIVLSSPIKKSIKENPFK</sequence>
<dbReference type="Pfam" id="PF13412">
    <property type="entry name" value="HTH_24"/>
    <property type="match status" value="1"/>
</dbReference>
<dbReference type="GO" id="GO:0043200">
    <property type="term" value="P:response to amino acid"/>
    <property type="evidence" value="ECO:0007669"/>
    <property type="project" value="TreeGrafter"/>
</dbReference>
<name>A0A563VJR0_9CYAN</name>
<dbReference type="Gene3D" id="3.30.70.920">
    <property type="match status" value="1"/>
</dbReference>
<evidence type="ECO:0000259" key="4">
    <source>
        <dbReference type="PROSITE" id="PS50956"/>
    </source>
</evidence>
<dbReference type="InterPro" id="IPR036390">
    <property type="entry name" value="WH_DNA-bd_sf"/>
</dbReference>
<dbReference type="AlphaFoldDB" id="A0A563VJR0"/>
<accession>A0A563VJR0</accession>
<keyword evidence="1" id="KW-0805">Transcription regulation</keyword>
<gene>
    <name evidence="5" type="ORF">H1P_1100025</name>
</gene>
<dbReference type="InterPro" id="IPR011008">
    <property type="entry name" value="Dimeric_a/b-barrel"/>
</dbReference>
<evidence type="ECO:0000313" key="6">
    <source>
        <dbReference type="Proteomes" id="UP000320055"/>
    </source>
</evidence>
<dbReference type="InterPro" id="IPR000485">
    <property type="entry name" value="AsnC-type_HTH_dom"/>
</dbReference>
<dbReference type="SUPFAM" id="SSF46785">
    <property type="entry name" value="Winged helix' DNA-binding domain"/>
    <property type="match status" value="1"/>
</dbReference>
<dbReference type="PROSITE" id="PS50956">
    <property type="entry name" value="HTH_ASNC_2"/>
    <property type="match status" value="1"/>
</dbReference>